<evidence type="ECO:0000313" key="3">
    <source>
        <dbReference type="Proteomes" id="UP001442841"/>
    </source>
</evidence>
<dbReference type="EMBL" id="CP154795">
    <property type="protein sequence ID" value="XAN06641.1"/>
    <property type="molecule type" value="Genomic_DNA"/>
</dbReference>
<accession>A0ABZ3FKS6</accession>
<evidence type="ECO:0000256" key="1">
    <source>
        <dbReference type="SAM" id="MobiDB-lite"/>
    </source>
</evidence>
<feature type="compositionally biased region" description="Basic and acidic residues" evidence="1">
    <location>
        <begin position="56"/>
        <end position="74"/>
    </location>
</feature>
<feature type="region of interest" description="Disordered" evidence="1">
    <location>
        <begin position="1"/>
        <end position="92"/>
    </location>
</feature>
<gene>
    <name evidence="2" type="ORF">AADG42_04730</name>
</gene>
<sequence>MRGVRPGPPEGVLGGLIGGEQVHPNDLSGLDGEQVDAGHIHREIVALAGEPDGDRDEGSVDHGRAHDLESERSVADLGHAAGHRTDGPTTLVDAGEAVGAGLVPDDVVGHEAGDGGHVARDERVEIGGGDLERVQGDGHG</sequence>
<name>A0ABZ3FKS6_9ACTN</name>
<protein>
    <submittedName>
        <fullName evidence="2">Uncharacterized protein</fullName>
    </submittedName>
</protein>
<keyword evidence="3" id="KW-1185">Reference proteome</keyword>
<dbReference type="Proteomes" id="UP001442841">
    <property type="component" value="Chromosome"/>
</dbReference>
<organism evidence="2 3">
    <name type="scientific">Ammonicoccus fulvus</name>
    <dbReference type="NCBI Taxonomy" id="3138240"/>
    <lineage>
        <taxon>Bacteria</taxon>
        <taxon>Bacillati</taxon>
        <taxon>Actinomycetota</taxon>
        <taxon>Actinomycetes</taxon>
        <taxon>Propionibacteriales</taxon>
        <taxon>Propionibacteriaceae</taxon>
        <taxon>Ammonicoccus</taxon>
    </lineage>
</organism>
<reference evidence="2 3" key="1">
    <citation type="submission" date="2024-04" db="EMBL/GenBank/DDBJ databases">
        <title>Isolation of an actinomycete strain from pig manure.</title>
        <authorList>
            <person name="Gong T."/>
            <person name="Yu Z."/>
            <person name="An M."/>
            <person name="Wei C."/>
            <person name="Yang W."/>
            <person name="Liu L."/>
        </authorList>
    </citation>
    <scope>NUCLEOTIDE SEQUENCE [LARGE SCALE GENOMIC DNA]</scope>
    <source>
        <strain evidence="2 3">ZF39</strain>
    </source>
</reference>
<evidence type="ECO:0000313" key="2">
    <source>
        <dbReference type="EMBL" id="XAN06641.1"/>
    </source>
</evidence>
<proteinExistence type="predicted"/>